<dbReference type="Proteomes" id="UP000596276">
    <property type="component" value="Chromosome 4"/>
</dbReference>
<reference evidence="2" key="1">
    <citation type="journal article" date="2021" name="G3 (Bethesda)">
        <title>Chromosome assembled and annotated genome sequence of Aspergillus flavus NRRL 3357.</title>
        <authorList>
            <person name="Skerker J.M."/>
            <person name="Pianalto K.M."/>
            <person name="Mondo S.J."/>
            <person name="Yang K."/>
            <person name="Arkin A.P."/>
            <person name="Keller N.P."/>
            <person name="Grigoriev I.V."/>
            <person name="Louise Glass N.L."/>
        </authorList>
    </citation>
    <scope>NUCLEOTIDE SEQUENCE [LARGE SCALE GENOMIC DNA]</scope>
    <source>
        <strain evidence="2">ATCC 200026 / FGSC A1120 / IAM 13836 / NRRL 3357 / JCM 12722 / SRRC 167</strain>
    </source>
</reference>
<sequence length="86" mass="9621">MVPCLTSPTSVPELRPRDLHYIAIGQQSFLELTLHAQIVIDQQLRLLDSAKVLVAPSYHISILFTLPRQRCHAYGHKGSFGKIDGL</sequence>
<accession>A0A7U2MVW7</accession>
<protein>
    <submittedName>
        <fullName evidence="1">Uncharacterized protein</fullName>
    </submittedName>
</protein>
<evidence type="ECO:0000313" key="2">
    <source>
        <dbReference type="Proteomes" id="UP000596276"/>
    </source>
</evidence>
<dbReference type="EMBL" id="CP044618">
    <property type="protein sequence ID" value="QRD90864.1"/>
    <property type="molecule type" value="Genomic_DNA"/>
</dbReference>
<keyword evidence="2" id="KW-1185">Reference proteome</keyword>
<proteinExistence type="predicted"/>
<gene>
    <name evidence="1" type="ORF">F9C07_10331</name>
</gene>
<organism evidence="1 2">
    <name type="scientific">Aspergillus flavus (strain ATCC 200026 / FGSC A1120 / IAM 13836 / NRRL 3357 / JCM 12722 / SRRC 167)</name>
    <dbReference type="NCBI Taxonomy" id="332952"/>
    <lineage>
        <taxon>Eukaryota</taxon>
        <taxon>Fungi</taxon>
        <taxon>Dikarya</taxon>
        <taxon>Ascomycota</taxon>
        <taxon>Pezizomycotina</taxon>
        <taxon>Eurotiomycetes</taxon>
        <taxon>Eurotiomycetidae</taxon>
        <taxon>Eurotiales</taxon>
        <taxon>Aspergillaceae</taxon>
        <taxon>Aspergillus</taxon>
        <taxon>Aspergillus subgen. Circumdati</taxon>
    </lineage>
</organism>
<name>A0A7U2MVW7_ASPFN</name>
<dbReference type="AlphaFoldDB" id="A0A7U2MVW7"/>
<evidence type="ECO:0000313" key="1">
    <source>
        <dbReference type="EMBL" id="QRD90864.1"/>
    </source>
</evidence>
<dbReference type="VEuPathDB" id="FungiDB:F9C07_10331"/>